<dbReference type="Gene3D" id="3.10.180.10">
    <property type="entry name" value="2,3-Dihydroxybiphenyl 1,2-Dioxygenase, domain 1"/>
    <property type="match status" value="1"/>
</dbReference>
<dbReference type="PANTHER" id="PTHR33990:SF1">
    <property type="entry name" value="PROTEIN YJDN"/>
    <property type="match status" value="1"/>
</dbReference>
<dbReference type="STRING" id="1052260.SAMN05660199_04534"/>
<dbReference type="SUPFAM" id="SSF54593">
    <property type="entry name" value="Glyoxalase/Bleomycin resistance protein/Dihydroxybiphenyl dioxygenase"/>
    <property type="match status" value="1"/>
</dbReference>
<proteinExistence type="predicted"/>
<dbReference type="InterPro" id="IPR028973">
    <property type="entry name" value="PhnB-like"/>
</dbReference>
<dbReference type="EMBL" id="FNIR01000020">
    <property type="protein sequence ID" value="SDP66150.1"/>
    <property type="molecule type" value="Genomic_DNA"/>
</dbReference>
<accession>A0A1H0UJ99</accession>
<sequence>MTANLCPYLSFDGTAREAMETYQRVLGGELTVNTFAEFGMDGPDADRIMHSQLDTPDGILLMGSDTGPGMGFEKAAGTTVCISGTDTEKLRGWWAALAEGAEVQMPLAVQMWGDEYGAMVDRFGTPWMFNITAAPRDRDGGGMIGA</sequence>
<evidence type="ECO:0000313" key="3">
    <source>
        <dbReference type="Proteomes" id="UP000199088"/>
    </source>
</evidence>
<name>A0A1H0UJ99_9ACTN</name>
<evidence type="ECO:0000259" key="1">
    <source>
        <dbReference type="Pfam" id="PF06983"/>
    </source>
</evidence>
<organism evidence="2 3">
    <name type="scientific">Klenkia soli</name>
    <dbReference type="NCBI Taxonomy" id="1052260"/>
    <lineage>
        <taxon>Bacteria</taxon>
        <taxon>Bacillati</taxon>
        <taxon>Actinomycetota</taxon>
        <taxon>Actinomycetes</taxon>
        <taxon>Geodermatophilales</taxon>
        <taxon>Geodermatophilaceae</taxon>
        <taxon>Klenkia</taxon>
    </lineage>
</organism>
<dbReference type="OrthoDB" id="9795306at2"/>
<keyword evidence="3" id="KW-1185">Reference proteome</keyword>
<reference evidence="3" key="1">
    <citation type="submission" date="2016-10" db="EMBL/GenBank/DDBJ databases">
        <authorList>
            <person name="Varghese N."/>
            <person name="Submissions S."/>
        </authorList>
    </citation>
    <scope>NUCLEOTIDE SEQUENCE [LARGE SCALE GENOMIC DNA]</scope>
    <source>
        <strain evidence="3">DSM 45843</strain>
    </source>
</reference>
<dbReference type="Proteomes" id="UP000199088">
    <property type="component" value="Unassembled WGS sequence"/>
</dbReference>
<dbReference type="AlphaFoldDB" id="A0A1H0UJ99"/>
<dbReference type="Pfam" id="PF06983">
    <property type="entry name" value="3-dmu-9_3-mt"/>
    <property type="match status" value="1"/>
</dbReference>
<evidence type="ECO:0000313" key="2">
    <source>
        <dbReference type="EMBL" id="SDP66150.1"/>
    </source>
</evidence>
<protein>
    <submittedName>
        <fullName evidence="2">PhnB protein</fullName>
    </submittedName>
</protein>
<dbReference type="CDD" id="cd06588">
    <property type="entry name" value="PhnB_like"/>
    <property type="match status" value="1"/>
</dbReference>
<dbReference type="PANTHER" id="PTHR33990">
    <property type="entry name" value="PROTEIN YJDN-RELATED"/>
    <property type="match status" value="1"/>
</dbReference>
<feature type="domain" description="PhnB-like" evidence="1">
    <location>
        <begin position="5"/>
        <end position="127"/>
    </location>
</feature>
<dbReference type="InterPro" id="IPR029068">
    <property type="entry name" value="Glyas_Bleomycin-R_OHBP_Dase"/>
</dbReference>
<gene>
    <name evidence="2" type="ORF">SAMN05660199_04534</name>
</gene>
<dbReference type="RefSeq" id="WP_091250507.1">
    <property type="nucleotide sequence ID" value="NZ_FNIR01000020.1"/>
</dbReference>